<dbReference type="OrthoDB" id="6048299at2"/>
<evidence type="ECO:0000313" key="2">
    <source>
        <dbReference type="EMBL" id="KWW98926.1"/>
    </source>
</evidence>
<dbReference type="Gene3D" id="3.60.160.10">
    <property type="entry name" value="Mitochondrial biogenesis AIM24"/>
    <property type="match status" value="1"/>
</dbReference>
<organism evidence="2 3">
    <name type="scientific">Carbonactinospora thermoautotrophica</name>
    <dbReference type="NCBI Taxonomy" id="1469144"/>
    <lineage>
        <taxon>Bacteria</taxon>
        <taxon>Bacillati</taxon>
        <taxon>Actinomycetota</taxon>
        <taxon>Actinomycetes</taxon>
        <taxon>Kitasatosporales</taxon>
        <taxon>Carbonactinosporaceae</taxon>
        <taxon>Carbonactinospora</taxon>
    </lineage>
</organism>
<dbReference type="InterPro" id="IPR016031">
    <property type="entry name" value="Trp_RNA-bd_attenuator-like_dom"/>
</dbReference>
<comment type="caution">
    <text evidence="2">The sequence shown here is derived from an EMBL/GenBank/DDBJ whole genome shotgun (WGS) entry which is preliminary data.</text>
</comment>
<evidence type="ECO:0000313" key="3">
    <source>
        <dbReference type="Proteomes" id="UP000070188"/>
    </source>
</evidence>
<dbReference type="PATRIC" id="fig|1469144.10.peg.654"/>
<dbReference type="PANTHER" id="PTHR38074">
    <property type="entry name" value="ALTERED INHERITANCE OF MITOCHONDRIA PROTEIN 24, MITOCHONDRIAL"/>
    <property type="match status" value="1"/>
</dbReference>
<proteinExistence type="predicted"/>
<dbReference type="STRING" id="1469144.LI90_556"/>
<dbReference type="InterPro" id="IPR002838">
    <property type="entry name" value="AIM24"/>
</dbReference>
<dbReference type="PANTHER" id="PTHR38074:SF1">
    <property type="entry name" value="ALTERED INHERITANCE OF MITOCHONDRIA PROTEIN 24, MITOCHONDRIAL"/>
    <property type="match status" value="1"/>
</dbReference>
<dbReference type="EMBL" id="LAXD01000001">
    <property type="protein sequence ID" value="KWW98926.1"/>
    <property type="molecule type" value="Genomic_DNA"/>
</dbReference>
<reference evidence="3" key="1">
    <citation type="submission" date="2015-04" db="EMBL/GenBank/DDBJ databases">
        <title>Physiological reanalysis, assessment of diazotrophy, and genome sequences of multiple isolates of Streptomyces thermoautotrophicus.</title>
        <authorList>
            <person name="MacKellar D.C."/>
            <person name="Lieber L."/>
            <person name="Norman J."/>
            <person name="Bolger A."/>
            <person name="Tobin C."/>
            <person name="Murray J.W."/>
            <person name="Chang R."/>
            <person name="Ford T."/>
            <person name="Nguyen P.Q."/>
            <person name="Woodward J."/>
            <person name="Permingeat H."/>
            <person name="Joshi N.S."/>
            <person name="Silver P.A."/>
            <person name="Usadel B."/>
            <person name="Rutherford A.W."/>
            <person name="Friesen M."/>
            <person name="Prell J."/>
        </authorList>
    </citation>
    <scope>NUCLEOTIDE SEQUENCE [LARGE SCALE GENOMIC DNA]</scope>
    <source>
        <strain evidence="3">H1</strain>
    </source>
</reference>
<evidence type="ECO:0008006" key="4">
    <source>
        <dbReference type="Google" id="ProtNLM"/>
    </source>
</evidence>
<evidence type="ECO:0000256" key="1">
    <source>
        <dbReference type="SAM" id="MobiDB-lite"/>
    </source>
</evidence>
<accession>A0A132MM39</accession>
<protein>
    <recommendedName>
        <fullName evidence="4">AIM24 family protein</fullName>
    </recommendedName>
</protein>
<keyword evidence="3" id="KW-1185">Reference proteome</keyword>
<sequence>MRGELLGSSVEPGLSAMSLQNPKMLRVDLDGEVIARQGAMVAYQGEIDFKYQGSGVKRLLKKMVTGEGLPLMRCEGSGRVFFAREARDIQIIELEGESLTVNGDNVLAFEATLDWDIRRVEGLGVFLGGVFNTVFTGYGALAITCDGPPVVLDPTELPTYVDLGAAVAWTTSLRTSIRNTMGLGTLFGRGSGEKVQIGFSGEGFVVVQPSEGRGESWSSGNSGEEAEEN</sequence>
<name>A0A132MM39_9ACTN</name>
<dbReference type="InterPro" id="IPR036983">
    <property type="entry name" value="AIM24_sf"/>
</dbReference>
<gene>
    <name evidence="2" type="ORF">LI90_556</name>
</gene>
<dbReference type="Proteomes" id="UP000070188">
    <property type="component" value="Unassembled WGS sequence"/>
</dbReference>
<dbReference type="SUPFAM" id="SSF51219">
    <property type="entry name" value="TRAP-like"/>
    <property type="match status" value="1"/>
</dbReference>
<dbReference type="RefSeq" id="WP_066883884.1">
    <property type="nucleotide sequence ID" value="NZ_CP171739.1"/>
</dbReference>
<dbReference type="AlphaFoldDB" id="A0A132MM39"/>
<feature type="region of interest" description="Disordered" evidence="1">
    <location>
        <begin position="210"/>
        <end position="229"/>
    </location>
</feature>
<dbReference type="Pfam" id="PF01987">
    <property type="entry name" value="AIM24"/>
    <property type="match status" value="1"/>
</dbReference>